<evidence type="ECO:0000313" key="3">
    <source>
        <dbReference type="EMBL" id="OLY83005.1"/>
    </source>
</evidence>
<dbReference type="OrthoDB" id="10669033at2759"/>
<name>A0A1R0H1L6_9FUNG</name>
<dbReference type="Proteomes" id="UP000187455">
    <property type="component" value="Unassembled WGS sequence"/>
</dbReference>
<dbReference type="EMBL" id="LSSL01001125">
    <property type="protein sequence ID" value="OLY83005.1"/>
    <property type="molecule type" value="Genomic_DNA"/>
</dbReference>
<keyword evidence="1" id="KW-0812">Transmembrane</keyword>
<feature type="transmembrane region" description="Helical" evidence="1">
    <location>
        <begin position="96"/>
        <end position="114"/>
    </location>
</feature>
<comment type="caution">
    <text evidence="3">The sequence shown here is derived from an EMBL/GenBank/DDBJ whole genome shotgun (WGS) entry which is preliminary data.</text>
</comment>
<feature type="chain" id="PRO_5012751319" evidence="2">
    <location>
        <begin position="17"/>
        <end position="159"/>
    </location>
</feature>
<feature type="transmembrane region" description="Helical" evidence="1">
    <location>
        <begin position="71"/>
        <end position="89"/>
    </location>
</feature>
<evidence type="ECO:0000313" key="4">
    <source>
        <dbReference type="Proteomes" id="UP000187455"/>
    </source>
</evidence>
<keyword evidence="1" id="KW-1133">Transmembrane helix</keyword>
<gene>
    <name evidence="3" type="ORF">AYI68_g2863</name>
</gene>
<feature type="signal peptide" evidence="2">
    <location>
        <begin position="1"/>
        <end position="16"/>
    </location>
</feature>
<accession>A0A1R0H1L6</accession>
<feature type="transmembrane region" description="Helical" evidence="1">
    <location>
        <begin position="120"/>
        <end position="143"/>
    </location>
</feature>
<keyword evidence="2" id="KW-0732">Signal</keyword>
<organism evidence="3 4">
    <name type="scientific">Smittium mucronatum</name>
    <dbReference type="NCBI Taxonomy" id="133383"/>
    <lineage>
        <taxon>Eukaryota</taxon>
        <taxon>Fungi</taxon>
        <taxon>Fungi incertae sedis</taxon>
        <taxon>Zoopagomycota</taxon>
        <taxon>Kickxellomycotina</taxon>
        <taxon>Harpellomycetes</taxon>
        <taxon>Harpellales</taxon>
        <taxon>Legeriomycetaceae</taxon>
        <taxon>Smittium</taxon>
    </lineage>
</organism>
<sequence length="159" mass="17597">MIAYGLLHMPVSVLVGWELTSTITTSNSLYFLVTEGPSFGIKSPEGTGFITMEMAQKFADSYSVTSNANPAFIITNFLLIVSLAISATLFHQRRDFIISFILSAFLMEVTVSNIGNNTVFVISIISSIICLVATAISVSWNIATLFYRKFTFDLDFYED</sequence>
<evidence type="ECO:0000256" key="1">
    <source>
        <dbReference type="SAM" id="Phobius"/>
    </source>
</evidence>
<evidence type="ECO:0000256" key="2">
    <source>
        <dbReference type="SAM" id="SignalP"/>
    </source>
</evidence>
<protein>
    <submittedName>
        <fullName evidence="3">Uncharacterized protein</fullName>
    </submittedName>
</protein>
<keyword evidence="4" id="KW-1185">Reference proteome</keyword>
<keyword evidence="1" id="KW-0472">Membrane</keyword>
<reference evidence="3 4" key="1">
    <citation type="journal article" date="2016" name="Mol. Biol. Evol.">
        <title>Genome-Wide Survey of Gut Fungi (Harpellales) Reveals the First Horizontally Transferred Ubiquitin Gene from a Mosquito Host.</title>
        <authorList>
            <person name="Wang Y."/>
            <person name="White M.M."/>
            <person name="Kvist S."/>
            <person name="Moncalvo J.M."/>
        </authorList>
    </citation>
    <scope>NUCLEOTIDE SEQUENCE [LARGE SCALE GENOMIC DNA]</scope>
    <source>
        <strain evidence="3 4">ALG-7-W6</strain>
    </source>
</reference>
<proteinExistence type="predicted"/>
<dbReference type="AlphaFoldDB" id="A0A1R0H1L6"/>